<dbReference type="Proteomes" id="UP000628854">
    <property type="component" value="Unassembled WGS sequence"/>
</dbReference>
<dbReference type="InterPro" id="IPR006096">
    <property type="entry name" value="Glu/Leu/Phe/Val/Trp_DH_C"/>
</dbReference>
<dbReference type="PANTHER" id="PTHR11606:SF13">
    <property type="entry name" value="GLUTAMATE DEHYDROGENASE 1, MITOCHONDRIAL"/>
    <property type="match status" value="1"/>
</dbReference>
<comment type="caution">
    <text evidence="6">The sequence shown here is derived from an EMBL/GenBank/DDBJ whole genome shotgun (WGS) entry which is preliminary data.</text>
</comment>
<evidence type="ECO:0000256" key="3">
    <source>
        <dbReference type="PIRNR" id="PIRNR000185"/>
    </source>
</evidence>
<evidence type="ECO:0000256" key="2">
    <source>
        <dbReference type="ARBA" id="ARBA00023002"/>
    </source>
</evidence>
<evidence type="ECO:0000256" key="4">
    <source>
        <dbReference type="RuleBase" id="RU004417"/>
    </source>
</evidence>
<proteinExistence type="inferred from homology"/>
<name>A0ABQ1J7Y3_9PROT</name>
<evidence type="ECO:0000313" key="6">
    <source>
        <dbReference type="EMBL" id="GGB62225.1"/>
    </source>
</evidence>
<keyword evidence="2 3" id="KW-0560">Oxidoreductase</keyword>
<dbReference type="InterPro" id="IPR006097">
    <property type="entry name" value="Glu/Leu/Phe/Val/Trp_DH_dimer"/>
</dbReference>
<evidence type="ECO:0000256" key="1">
    <source>
        <dbReference type="ARBA" id="ARBA00006382"/>
    </source>
</evidence>
<dbReference type="SUPFAM" id="SSF51735">
    <property type="entry name" value="NAD(P)-binding Rossmann-fold domains"/>
    <property type="match status" value="1"/>
</dbReference>
<dbReference type="Pfam" id="PF00208">
    <property type="entry name" value="ELFV_dehydrog"/>
    <property type="match status" value="1"/>
</dbReference>
<comment type="similarity">
    <text evidence="1 3 4">Belongs to the Glu/Leu/Phe/Val dehydrogenases family.</text>
</comment>
<dbReference type="RefSeq" id="WP_084394281.1">
    <property type="nucleotide sequence ID" value="NZ_BMKF01000001.1"/>
</dbReference>
<dbReference type="PANTHER" id="PTHR11606">
    <property type="entry name" value="GLUTAMATE DEHYDROGENASE"/>
    <property type="match status" value="1"/>
</dbReference>
<dbReference type="PRINTS" id="PR00082">
    <property type="entry name" value="GLFDHDRGNASE"/>
</dbReference>
<evidence type="ECO:0000313" key="7">
    <source>
        <dbReference type="Proteomes" id="UP000628854"/>
    </source>
</evidence>
<gene>
    <name evidence="6" type="ORF">GCM10011503_08590</name>
</gene>
<dbReference type="InterPro" id="IPR014362">
    <property type="entry name" value="Glu_DH"/>
</dbReference>
<dbReference type="PIRSF" id="PIRSF000185">
    <property type="entry name" value="Glu_DH"/>
    <property type="match status" value="1"/>
</dbReference>
<reference evidence="7" key="1">
    <citation type="journal article" date="2019" name="Int. J. Syst. Evol. Microbiol.">
        <title>The Global Catalogue of Microorganisms (GCM) 10K type strain sequencing project: providing services to taxonomists for standard genome sequencing and annotation.</title>
        <authorList>
            <consortium name="The Broad Institute Genomics Platform"/>
            <consortium name="The Broad Institute Genome Sequencing Center for Infectious Disease"/>
            <person name="Wu L."/>
            <person name="Ma J."/>
        </authorList>
    </citation>
    <scope>NUCLEOTIDE SEQUENCE [LARGE SCALE GENOMIC DNA]</scope>
    <source>
        <strain evidence="7">CGMCC 1.15928</strain>
    </source>
</reference>
<dbReference type="Pfam" id="PF02812">
    <property type="entry name" value="ELFV_dehydrog_N"/>
    <property type="match status" value="1"/>
</dbReference>
<dbReference type="SMART" id="SM00839">
    <property type="entry name" value="ELFV_dehydrog"/>
    <property type="match status" value="1"/>
</dbReference>
<evidence type="ECO:0000259" key="5">
    <source>
        <dbReference type="SMART" id="SM00839"/>
    </source>
</evidence>
<dbReference type="SUPFAM" id="SSF53223">
    <property type="entry name" value="Aminoacid dehydrogenase-like, N-terminal domain"/>
    <property type="match status" value="1"/>
</dbReference>
<dbReference type="EMBL" id="BMKF01000001">
    <property type="protein sequence ID" value="GGB62225.1"/>
    <property type="molecule type" value="Genomic_DNA"/>
</dbReference>
<organism evidence="6 7">
    <name type="scientific">Henriciella pelagia</name>
    <dbReference type="NCBI Taxonomy" id="1977912"/>
    <lineage>
        <taxon>Bacteria</taxon>
        <taxon>Pseudomonadati</taxon>
        <taxon>Pseudomonadota</taxon>
        <taxon>Alphaproteobacteria</taxon>
        <taxon>Hyphomonadales</taxon>
        <taxon>Hyphomonadaceae</taxon>
        <taxon>Henriciella</taxon>
    </lineage>
</organism>
<accession>A0ABQ1J7Y3</accession>
<dbReference type="Gene3D" id="3.40.50.720">
    <property type="entry name" value="NAD(P)-binding Rossmann-like Domain"/>
    <property type="match status" value="1"/>
</dbReference>
<dbReference type="InterPro" id="IPR006095">
    <property type="entry name" value="Glu/Leu/Phe/Val/Trp_DH"/>
</dbReference>
<protein>
    <recommendedName>
        <fullName evidence="3">Glutamate dehydrogenase</fullName>
    </recommendedName>
</protein>
<sequence length="408" mass="44183">MSQLLEQAVGRLDRVVDADPDLKDIRKLLSLPHEVIERELTIRRDDGHRQHARAWRCRYNNLKGPTKGGVRFAASANSDDVSRLGFLMTLKCALLDLPFGGAKGAVQIEADDLTDKERYQLAETYGEVFADVLRPDNDIAMPDTATTCHDMEAMVAGLRHRANGMARGAVTGKPEDIGGIALRKGATGRGAWYILDKLSDDAGLDVCSARISVQGMGKAGAAFARCAREAGATVIAMSDSSGTLFDEDGLDVEQVLRTKADGDLDYVEDADAIISLPTDILCLAAVSDTVSESNATELNAQFVLEIANAAISASADEILRNRDIRVGPDILFNSGGIVASYLEWLVFQKGRTDSRQEQEMQWSDRLLTSAHSLAATAEECEGDWRLAAYLYALRDLNAIAVAQGLFDS</sequence>
<dbReference type="Gene3D" id="3.40.50.10860">
    <property type="entry name" value="Leucine Dehydrogenase, chain A, domain 1"/>
    <property type="match status" value="1"/>
</dbReference>
<keyword evidence="7" id="KW-1185">Reference proteome</keyword>
<dbReference type="InterPro" id="IPR036291">
    <property type="entry name" value="NAD(P)-bd_dom_sf"/>
</dbReference>
<dbReference type="InterPro" id="IPR046346">
    <property type="entry name" value="Aminoacid_DH-like_N_sf"/>
</dbReference>
<feature type="domain" description="Glutamate/phenylalanine/leucine/valine/L-tryptophan dehydrogenase C-terminal" evidence="5">
    <location>
        <begin position="179"/>
        <end position="404"/>
    </location>
</feature>